<organism evidence="2 3">
    <name type="scientific">Olsenella uli (strain ATCC 49627 / DSM 7084 / CCUG 31166 / CIP 109912 / JCM 12494 / LMG 11480 / NCIMB 702895 / VPI D76D-27C)</name>
    <name type="common">Lactobacillus uli</name>
    <dbReference type="NCBI Taxonomy" id="633147"/>
    <lineage>
        <taxon>Bacteria</taxon>
        <taxon>Bacillati</taxon>
        <taxon>Actinomycetota</taxon>
        <taxon>Coriobacteriia</taxon>
        <taxon>Coriobacteriales</taxon>
        <taxon>Atopobiaceae</taxon>
        <taxon>Olsenella</taxon>
    </lineage>
</organism>
<dbReference type="EMBL" id="CP002106">
    <property type="protein sequence ID" value="ADK67474.1"/>
    <property type="molecule type" value="Genomic_DNA"/>
</dbReference>
<keyword evidence="2" id="KW-0378">Hydrolase</keyword>
<protein>
    <submittedName>
        <fullName evidence="2">Membrane-bound metal-dependent hydrolase</fullName>
    </submittedName>
</protein>
<accession>E1QYL0</accession>
<evidence type="ECO:0000313" key="2">
    <source>
        <dbReference type="EMBL" id="ADK67474.1"/>
    </source>
</evidence>
<keyword evidence="1" id="KW-0472">Membrane</keyword>
<dbReference type="PANTHER" id="PTHR35531">
    <property type="entry name" value="INNER MEMBRANE PROTEIN YBCI-RELATED"/>
    <property type="match status" value="1"/>
</dbReference>
<dbReference type="RefSeq" id="WP_013251226.1">
    <property type="nucleotide sequence ID" value="NC_014363.1"/>
</dbReference>
<dbReference type="KEGG" id="ols:Olsu_0350"/>
<sequence>MVGRTHIAAGVAASLALVPLSGGPVACLPAVIGGALGGLACDTDVGSSEGSRQLRRAWVALAAIVAASLVADRALDAGVCAYALRHLGMEQLAGMALLVAVLACGRASGHRGFSHSLLGLVVAVAAVRLAYPPLVTYFAMGYVSHVLLDLLNKRPVRLFWPVGRGVSLGACKAGGVLDNVLCALGVLVAVGLIAWHAGVRLPMGLPLPPSLPFALPFPMP</sequence>
<keyword evidence="3" id="KW-1185">Reference proteome</keyword>
<name>E1QYL0_OLSUV</name>
<keyword evidence="1" id="KW-0812">Transmembrane</keyword>
<dbReference type="PANTHER" id="PTHR35531:SF1">
    <property type="entry name" value="INNER MEMBRANE PROTEIN YBCI-RELATED"/>
    <property type="match status" value="1"/>
</dbReference>
<feature type="transmembrane region" description="Helical" evidence="1">
    <location>
        <begin position="53"/>
        <end position="71"/>
    </location>
</feature>
<dbReference type="InterPro" id="IPR007404">
    <property type="entry name" value="YdjM-like"/>
</dbReference>
<feature type="transmembrane region" description="Helical" evidence="1">
    <location>
        <begin position="176"/>
        <end position="197"/>
    </location>
</feature>
<feature type="transmembrane region" description="Helical" evidence="1">
    <location>
        <begin position="92"/>
        <end position="109"/>
    </location>
</feature>
<dbReference type="OrthoDB" id="5459053at2"/>
<feature type="transmembrane region" description="Helical" evidence="1">
    <location>
        <begin position="129"/>
        <end position="148"/>
    </location>
</feature>
<gene>
    <name evidence="2" type="ordered locus">Olsu_0350</name>
</gene>
<dbReference type="eggNOG" id="COG1988">
    <property type="taxonomic scope" value="Bacteria"/>
</dbReference>
<dbReference type="HOGENOM" id="CLU_097802_1_0_11"/>
<dbReference type="Pfam" id="PF04307">
    <property type="entry name" value="YdjM"/>
    <property type="match status" value="1"/>
</dbReference>
<proteinExistence type="predicted"/>
<evidence type="ECO:0000313" key="3">
    <source>
        <dbReference type="Proteomes" id="UP000000333"/>
    </source>
</evidence>
<keyword evidence="1" id="KW-1133">Transmembrane helix</keyword>
<dbReference type="AlphaFoldDB" id="E1QYL0"/>
<dbReference type="STRING" id="633147.Olsu_0350"/>
<evidence type="ECO:0000256" key="1">
    <source>
        <dbReference type="SAM" id="Phobius"/>
    </source>
</evidence>
<dbReference type="PATRIC" id="fig|633147.7.peg.1213"/>
<dbReference type="Proteomes" id="UP000000333">
    <property type="component" value="Chromosome"/>
</dbReference>
<dbReference type="GO" id="GO:0016787">
    <property type="term" value="F:hydrolase activity"/>
    <property type="evidence" value="ECO:0007669"/>
    <property type="project" value="UniProtKB-KW"/>
</dbReference>
<dbReference type="GeneID" id="78511808"/>
<reference evidence="2 3" key="1">
    <citation type="journal article" date="2010" name="Stand. Genomic Sci.">
        <title>Complete genome sequence of Olsenella uli type strain (VPI D76D-27C).</title>
        <authorList>
            <person name="Goker M."/>
            <person name="Held B."/>
            <person name="Lucas S."/>
            <person name="Nolan M."/>
            <person name="Yasawong M."/>
            <person name="Glavina Del Rio T."/>
            <person name="Tice H."/>
            <person name="Cheng J.F."/>
            <person name="Bruce D."/>
            <person name="Detter J.C."/>
            <person name="Tapia R."/>
            <person name="Han C."/>
            <person name="Goodwin L."/>
            <person name="Pitluck S."/>
            <person name="Liolios K."/>
            <person name="Ivanova N."/>
            <person name="Mavromatis K."/>
            <person name="Mikhailova N."/>
            <person name="Pati A."/>
            <person name="Chen A."/>
            <person name="Palaniappan K."/>
            <person name="Land M."/>
            <person name="Hauser L."/>
            <person name="Chang Y.J."/>
            <person name="Jeffries C.D."/>
            <person name="Rohde M."/>
            <person name="Sikorski J."/>
            <person name="Pukall R."/>
            <person name="Woyke T."/>
            <person name="Bristow J."/>
            <person name="Eisen J.A."/>
            <person name="Markowitz V."/>
            <person name="Hugenholtz P."/>
            <person name="Kyrpides N.C."/>
            <person name="Klenk H.P."/>
            <person name="Lapidus A."/>
        </authorList>
    </citation>
    <scope>NUCLEOTIDE SEQUENCE [LARGE SCALE GENOMIC DNA]</scope>
    <source>
        <strain evidence="3">ATCC 49627 / DSM 7084 / CIP 109912 / JCM 12494 / NCIMB 702895 / VPI D76D-27C</strain>
    </source>
</reference>